<reference evidence="1" key="1">
    <citation type="submission" date="2020-09" db="EMBL/GenBank/DDBJ databases">
        <authorList>
            <person name="Kikuchi T."/>
        </authorList>
    </citation>
    <scope>NUCLEOTIDE SEQUENCE</scope>
    <source>
        <strain evidence="1">SH1</strain>
    </source>
</reference>
<comment type="caution">
    <text evidence="1">The sequence shown here is derived from an EMBL/GenBank/DDBJ whole genome shotgun (WGS) entry which is preliminary data.</text>
</comment>
<dbReference type="OrthoDB" id="205514at2759"/>
<dbReference type="Proteomes" id="UP000614601">
    <property type="component" value="Unassembled WGS sequence"/>
</dbReference>
<evidence type="ECO:0008006" key="3">
    <source>
        <dbReference type="Google" id="ProtNLM"/>
    </source>
</evidence>
<dbReference type="EMBL" id="CAJFDH010000003">
    <property type="protein sequence ID" value="CAD5217667.1"/>
    <property type="molecule type" value="Genomic_DNA"/>
</dbReference>
<proteinExistence type="predicted"/>
<protein>
    <recommendedName>
        <fullName evidence="3">39S ribosomal protein L30, mitochondrial</fullName>
    </recommendedName>
</protein>
<accession>A0A811KPU4</accession>
<dbReference type="EMBL" id="CAJFCW020000003">
    <property type="protein sequence ID" value="CAG9108239.1"/>
    <property type="molecule type" value="Genomic_DNA"/>
</dbReference>
<sequence length="189" mass="22371">MSKQIRTRYVYKKYDRWWRYLPRRIDTKKAFDYDTDSHLLANFEEKMEGEPPKLWAAWLYRPITKEGKSLKATLDRLFGKNREPGKMTIFRNTADVNHELWKVKHLIDLKPLTFPNGEPTEADIPHIEVQPDGRVLIRRDASTTDIPLIDEKKGFTQGQLQGYYTSRYSRFKDVYPDTVYNPANVTILD</sequence>
<gene>
    <name evidence="1" type="ORF">BOKJ2_LOCUS7202</name>
</gene>
<dbReference type="AlphaFoldDB" id="A0A811KPU4"/>
<organism evidence="1 2">
    <name type="scientific">Bursaphelenchus okinawaensis</name>
    <dbReference type="NCBI Taxonomy" id="465554"/>
    <lineage>
        <taxon>Eukaryota</taxon>
        <taxon>Metazoa</taxon>
        <taxon>Ecdysozoa</taxon>
        <taxon>Nematoda</taxon>
        <taxon>Chromadorea</taxon>
        <taxon>Rhabditida</taxon>
        <taxon>Tylenchina</taxon>
        <taxon>Tylenchomorpha</taxon>
        <taxon>Aphelenchoidea</taxon>
        <taxon>Aphelenchoididae</taxon>
        <taxon>Bursaphelenchus</taxon>
    </lineage>
</organism>
<evidence type="ECO:0000313" key="1">
    <source>
        <dbReference type="EMBL" id="CAD5217667.1"/>
    </source>
</evidence>
<keyword evidence="2" id="KW-1185">Reference proteome</keyword>
<dbReference type="Proteomes" id="UP000783686">
    <property type="component" value="Unassembled WGS sequence"/>
</dbReference>
<evidence type="ECO:0000313" key="2">
    <source>
        <dbReference type="Proteomes" id="UP000614601"/>
    </source>
</evidence>
<name>A0A811KPU4_9BILA</name>